<evidence type="ECO:0000313" key="3">
    <source>
        <dbReference type="Proteomes" id="UP000887116"/>
    </source>
</evidence>
<name>A0A8X6LCM7_TRICU</name>
<accession>A0A8X6LCM7</accession>
<feature type="region of interest" description="Disordered" evidence="1">
    <location>
        <begin position="53"/>
        <end position="81"/>
    </location>
</feature>
<keyword evidence="3" id="KW-1185">Reference proteome</keyword>
<dbReference type="AlphaFoldDB" id="A0A8X6LCM7"/>
<dbReference type="Proteomes" id="UP000887116">
    <property type="component" value="Unassembled WGS sequence"/>
</dbReference>
<sequence>MGLCDFEPTVYCIYRREIPQGVYLSTKNASSRRYVWLPFAFLTSAWLRSHQQLGDNSAKGKKSDKETAQSDNHSPKKKFES</sequence>
<protein>
    <submittedName>
        <fullName evidence="2">Uncharacterized protein</fullName>
    </submittedName>
</protein>
<proteinExistence type="predicted"/>
<dbReference type="EMBL" id="BMAO01005729">
    <property type="protein sequence ID" value="GFR03547.1"/>
    <property type="molecule type" value="Genomic_DNA"/>
</dbReference>
<evidence type="ECO:0000256" key="1">
    <source>
        <dbReference type="SAM" id="MobiDB-lite"/>
    </source>
</evidence>
<reference evidence="2" key="1">
    <citation type="submission" date="2020-07" db="EMBL/GenBank/DDBJ databases">
        <title>Multicomponent nature underlies the extraordinary mechanical properties of spider dragline silk.</title>
        <authorList>
            <person name="Kono N."/>
            <person name="Nakamura H."/>
            <person name="Mori M."/>
            <person name="Yoshida Y."/>
            <person name="Ohtoshi R."/>
            <person name="Malay A.D."/>
            <person name="Moran D.A.P."/>
            <person name="Tomita M."/>
            <person name="Numata K."/>
            <person name="Arakawa K."/>
        </authorList>
    </citation>
    <scope>NUCLEOTIDE SEQUENCE</scope>
</reference>
<comment type="caution">
    <text evidence="2">The sequence shown here is derived from an EMBL/GenBank/DDBJ whole genome shotgun (WGS) entry which is preliminary data.</text>
</comment>
<evidence type="ECO:0000313" key="2">
    <source>
        <dbReference type="EMBL" id="GFR03547.1"/>
    </source>
</evidence>
<gene>
    <name evidence="2" type="ORF">TNCT_389911</name>
</gene>
<organism evidence="2 3">
    <name type="scientific">Trichonephila clavata</name>
    <name type="common">Joro spider</name>
    <name type="synonym">Nephila clavata</name>
    <dbReference type="NCBI Taxonomy" id="2740835"/>
    <lineage>
        <taxon>Eukaryota</taxon>
        <taxon>Metazoa</taxon>
        <taxon>Ecdysozoa</taxon>
        <taxon>Arthropoda</taxon>
        <taxon>Chelicerata</taxon>
        <taxon>Arachnida</taxon>
        <taxon>Araneae</taxon>
        <taxon>Araneomorphae</taxon>
        <taxon>Entelegynae</taxon>
        <taxon>Araneoidea</taxon>
        <taxon>Nephilidae</taxon>
        <taxon>Trichonephila</taxon>
    </lineage>
</organism>
<feature type="compositionally biased region" description="Basic and acidic residues" evidence="1">
    <location>
        <begin position="61"/>
        <end position="81"/>
    </location>
</feature>